<evidence type="ECO:0000259" key="7">
    <source>
        <dbReference type="PROSITE" id="PS50850"/>
    </source>
</evidence>
<dbReference type="Gene3D" id="1.20.1250.20">
    <property type="entry name" value="MFS general substrate transporter like domains"/>
    <property type="match status" value="1"/>
</dbReference>
<accession>A0A1W4XRH4</accession>
<dbReference type="GeneID" id="108743901"/>
<dbReference type="KEGG" id="apln:108743901"/>
<reference evidence="9" key="1">
    <citation type="submission" date="2025-08" db="UniProtKB">
        <authorList>
            <consortium name="RefSeq"/>
        </authorList>
    </citation>
    <scope>IDENTIFICATION</scope>
    <source>
        <tissue evidence="9">Entire body</tissue>
    </source>
</reference>
<feature type="transmembrane region" description="Helical" evidence="6">
    <location>
        <begin position="136"/>
        <end position="162"/>
    </location>
</feature>
<dbReference type="InterPro" id="IPR036259">
    <property type="entry name" value="MFS_trans_sf"/>
</dbReference>
<comment type="subcellular location">
    <subcellularLocation>
        <location evidence="1">Membrane</location>
        <topology evidence="1">Multi-pass membrane protein</topology>
    </subcellularLocation>
</comment>
<dbReference type="Pfam" id="PF07690">
    <property type="entry name" value="MFS_1"/>
    <property type="match status" value="1"/>
</dbReference>
<dbReference type="GO" id="GO:0022857">
    <property type="term" value="F:transmembrane transporter activity"/>
    <property type="evidence" value="ECO:0007669"/>
    <property type="project" value="InterPro"/>
</dbReference>
<dbReference type="PROSITE" id="PS50850">
    <property type="entry name" value="MFS"/>
    <property type="match status" value="1"/>
</dbReference>
<evidence type="ECO:0000256" key="5">
    <source>
        <dbReference type="ARBA" id="ARBA00023136"/>
    </source>
</evidence>
<evidence type="ECO:0000313" key="9">
    <source>
        <dbReference type="RefSeq" id="XP_018335005.1"/>
    </source>
</evidence>
<keyword evidence="5 6" id="KW-0472">Membrane</keyword>
<evidence type="ECO:0000256" key="3">
    <source>
        <dbReference type="ARBA" id="ARBA00022692"/>
    </source>
</evidence>
<keyword evidence="3 6" id="KW-0812">Transmembrane</keyword>
<evidence type="ECO:0000256" key="6">
    <source>
        <dbReference type="SAM" id="Phobius"/>
    </source>
</evidence>
<dbReference type="PANTHER" id="PTHR23511:SF38">
    <property type="entry name" value="SYNAPTIC VESICLE 2-RELATED PROTEIN-LIKE PROTEIN"/>
    <property type="match status" value="1"/>
</dbReference>
<dbReference type="InterPro" id="IPR011701">
    <property type="entry name" value="MFS"/>
</dbReference>
<organism evidence="8 9">
    <name type="scientific">Agrilus planipennis</name>
    <name type="common">Emerald ash borer</name>
    <name type="synonym">Agrilus marcopoli</name>
    <dbReference type="NCBI Taxonomy" id="224129"/>
    <lineage>
        <taxon>Eukaryota</taxon>
        <taxon>Metazoa</taxon>
        <taxon>Ecdysozoa</taxon>
        <taxon>Arthropoda</taxon>
        <taxon>Hexapoda</taxon>
        <taxon>Insecta</taxon>
        <taxon>Pterygota</taxon>
        <taxon>Neoptera</taxon>
        <taxon>Endopterygota</taxon>
        <taxon>Coleoptera</taxon>
        <taxon>Polyphaga</taxon>
        <taxon>Elateriformia</taxon>
        <taxon>Buprestoidea</taxon>
        <taxon>Buprestidae</taxon>
        <taxon>Agrilinae</taxon>
        <taxon>Agrilus</taxon>
    </lineage>
</organism>
<dbReference type="Proteomes" id="UP000192223">
    <property type="component" value="Unplaced"/>
</dbReference>
<keyword evidence="2" id="KW-0813">Transport</keyword>
<evidence type="ECO:0000256" key="4">
    <source>
        <dbReference type="ARBA" id="ARBA00022989"/>
    </source>
</evidence>
<proteinExistence type="predicted"/>
<dbReference type="OrthoDB" id="3936150at2759"/>
<name>A0A1W4XRH4_AGRPL</name>
<evidence type="ECO:0000313" key="8">
    <source>
        <dbReference type="Proteomes" id="UP000192223"/>
    </source>
</evidence>
<evidence type="ECO:0000256" key="1">
    <source>
        <dbReference type="ARBA" id="ARBA00004141"/>
    </source>
</evidence>
<dbReference type="RefSeq" id="XP_018335005.1">
    <property type="nucleotide sequence ID" value="XM_018479503.1"/>
</dbReference>
<dbReference type="InterPro" id="IPR020846">
    <property type="entry name" value="MFS_dom"/>
</dbReference>
<dbReference type="AlphaFoldDB" id="A0A1W4XRH4"/>
<sequence>YFGLGLWLPEIFTRFRHYHLANQNSTVSLRDLMRIDEVSQNNDCSPTFDSTVFQNTLAMGISSLVCHLTSGFLAGRIDRKIIPTGTMLLAGLCSAVIYFLSDSLQIVIVACAFQSSIATANMALSSITVDLFPTSVNAVGTCLVTCAGRIGAIVSNVLFGYLMSTMTAVPLFSVAIVLLITGLMCLIIPVENNN</sequence>
<feature type="transmembrane region" description="Helical" evidence="6">
    <location>
        <begin position="81"/>
        <end position="100"/>
    </location>
</feature>
<protein>
    <submittedName>
        <fullName evidence="9">Solute carrier family 22 member 13-like</fullName>
    </submittedName>
</protein>
<dbReference type="InParanoid" id="A0A1W4XRH4"/>
<dbReference type="PANTHER" id="PTHR23511">
    <property type="entry name" value="SYNAPTIC VESICLE GLYCOPROTEIN 2"/>
    <property type="match status" value="1"/>
</dbReference>
<feature type="transmembrane region" description="Helical" evidence="6">
    <location>
        <begin position="106"/>
        <end position="124"/>
    </location>
</feature>
<feature type="non-terminal residue" evidence="9">
    <location>
        <position position="1"/>
    </location>
</feature>
<gene>
    <name evidence="9" type="primary">LOC108743901</name>
</gene>
<keyword evidence="8" id="KW-1185">Reference proteome</keyword>
<dbReference type="SUPFAM" id="SSF103473">
    <property type="entry name" value="MFS general substrate transporter"/>
    <property type="match status" value="1"/>
</dbReference>
<feature type="transmembrane region" description="Helical" evidence="6">
    <location>
        <begin position="168"/>
        <end position="190"/>
    </location>
</feature>
<dbReference type="STRING" id="224129.A0A1W4XRH4"/>
<feature type="domain" description="Major facilitator superfamily (MFS) profile" evidence="7">
    <location>
        <begin position="1"/>
        <end position="193"/>
    </location>
</feature>
<evidence type="ECO:0000256" key="2">
    <source>
        <dbReference type="ARBA" id="ARBA00022448"/>
    </source>
</evidence>
<keyword evidence="4 6" id="KW-1133">Transmembrane helix</keyword>
<dbReference type="GO" id="GO:0016020">
    <property type="term" value="C:membrane"/>
    <property type="evidence" value="ECO:0007669"/>
    <property type="project" value="UniProtKB-SubCell"/>
</dbReference>